<reference evidence="6" key="1">
    <citation type="journal article" date="2019" name="Int. J. Syst. Evol. Microbiol.">
        <title>The Global Catalogue of Microorganisms (GCM) 10K type strain sequencing project: providing services to taxonomists for standard genome sequencing and annotation.</title>
        <authorList>
            <consortium name="The Broad Institute Genomics Platform"/>
            <consortium name="The Broad Institute Genome Sequencing Center for Infectious Disease"/>
            <person name="Wu L."/>
            <person name="Ma J."/>
        </authorList>
    </citation>
    <scope>NUCLEOTIDE SEQUENCE [LARGE SCALE GENOMIC DNA]</scope>
    <source>
        <strain evidence="6">JCM 17555</strain>
    </source>
</reference>
<name>A0ABP7Q8I1_9GAMM</name>
<keyword evidence="1" id="KW-1133">Transmembrane helix</keyword>
<feature type="domain" description="7TM-DISM receptor extracellular" evidence="4">
    <location>
        <begin position="43"/>
        <end position="122"/>
    </location>
</feature>
<keyword evidence="1" id="KW-0472">Membrane</keyword>
<dbReference type="EMBL" id="BAABBO010000022">
    <property type="protein sequence ID" value="GAA3978374.1"/>
    <property type="molecule type" value="Genomic_DNA"/>
</dbReference>
<dbReference type="InterPro" id="IPR011622">
    <property type="entry name" value="7TMR_DISM_rcpt_extracell_dom2"/>
</dbReference>
<dbReference type="RefSeq" id="WP_344809529.1">
    <property type="nucleotide sequence ID" value="NZ_BAABBO010000022.1"/>
</dbReference>
<evidence type="ECO:0000256" key="2">
    <source>
        <dbReference type="SAM" id="SignalP"/>
    </source>
</evidence>
<feature type="transmembrane region" description="Helical" evidence="1">
    <location>
        <begin position="263"/>
        <end position="281"/>
    </location>
</feature>
<proteinExistence type="predicted"/>
<gene>
    <name evidence="5" type="ORF">GCM10022278_38780</name>
</gene>
<keyword evidence="1" id="KW-0812">Transmembrane</keyword>
<feature type="domain" description="7TM-DISM receptor extracellular" evidence="3">
    <location>
        <begin position="257"/>
        <end position="422"/>
    </location>
</feature>
<evidence type="ECO:0000259" key="4">
    <source>
        <dbReference type="Pfam" id="PF07696"/>
    </source>
</evidence>
<feature type="transmembrane region" description="Helical" evidence="1">
    <location>
        <begin position="353"/>
        <end position="371"/>
    </location>
</feature>
<organism evidence="5 6">
    <name type="scientific">Allohahella marinimesophila</name>
    <dbReference type="NCBI Taxonomy" id="1054972"/>
    <lineage>
        <taxon>Bacteria</taxon>
        <taxon>Pseudomonadati</taxon>
        <taxon>Pseudomonadota</taxon>
        <taxon>Gammaproteobacteria</taxon>
        <taxon>Oceanospirillales</taxon>
        <taxon>Hahellaceae</taxon>
        <taxon>Allohahella</taxon>
    </lineage>
</organism>
<dbReference type="InterPro" id="IPR011623">
    <property type="entry name" value="7TMR_DISM_rcpt_extracell_dom1"/>
</dbReference>
<dbReference type="Gene3D" id="2.60.40.2380">
    <property type="match status" value="2"/>
</dbReference>
<accession>A0ABP7Q8I1</accession>
<evidence type="ECO:0000313" key="5">
    <source>
        <dbReference type="EMBL" id="GAA3978374.1"/>
    </source>
</evidence>
<comment type="caution">
    <text evidence="5">The sequence shown here is derived from an EMBL/GenBank/DDBJ whole genome shotgun (WGS) entry which is preliminary data.</text>
</comment>
<dbReference type="Pfam" id="PF07696">
    <property type="entry name" value="7TMR-DISMED2"/>
    <property type="match status" value="2"/>
</dbReference>
<dbReference type="Pfam" id="PF07695">
    <property type="entry name" value="7TMR-DISM_7TM"/>
    <property type="match status" value="1"/>
</dbReference>
<feature type="domain" description="7TM-DISM receptor extracellular" evidence="4">
    <location>
        <begin position="182"/>
        <end position="244"/>
    </location>
</feature>
<feature type="transmembrane region" description="Helical" evidence="1">
    <location>
        <begin position="322"/>
        <end position="341"/>
    </location>
</feature>
<dbReference type="Proteomes" id="UP001501337">
    <property type="component" value="Unassembled WGS sequence"/>
</dbReference>
<feature type="transmembrane region" description="Helical" evidence="1">
    <location>
        <begin position="288"/>
        <end position="310"/>
    </location>
</feature>
<feature type="transmembrane region" description="Helical" evidence="1">
    <location>
        <begin position="377"/>
        <end position="398"/>
    </location>
</feature>
<protein>
    <submittedName>
        <fullName evidence="5">Uncharacterized protein</fullName>
    </submittedName>
</protein>
<evidence type="ECO:0000313" key="6">
    <source>
        <dbReference type="Proteomes" id="UP001501337"/>
    </source>
</evidence>
<keyword evidence="6" id="KW-1185">Reference proteome</keyword>
<feature type="chain" id="PRO_5047201308" evidence="2">
    <location>
        <begin position="24"/>
        <end position="439"/>
    </location>
</feature>
<evidence type="ECO:0000256" key="1">
    <source>
        <dbReference type="SAM" id="Phobius"/>
    </source>
</evidence>
<sequence>MCSLPLWLLILTSLAFASAQVSADNSDVQPSVVVNELDLIPGLMMLRDASASLQLEEVLAPELLQQWQPIEDIPNLGLTTDHVWLAFGLDWPAGAAVRRWLLQIQAPMLDRIDLFRIHQNGEGPASEWLDDEAVNAQHSVDGGNQTAAILSGSHGTATRFAFSKVESEPAPQLRWDLSQASALLQQPEALQIRQYTVGASLPFDLRMVRDNNFSFVLLPEQGATDWLVMRVQSRQSMRIPMRLSSENLYVADVASTNLIQGSFYGLMAIMIVTSIAVFGAIKDRAYIYYSIFVFSTGMFLFIAKGYAYQFIWPDSPEWNQRVFVLVLILGAGISVMFTRAFLRLPEHLPRFDVALRVLAWLWVLLGIYCLFGDYSSALLLAGIILPPGGTMLFVAAVVQMRKGYFEAMFYVAGWSALISGAVGVHSARAGSDSGQCHDT</sequence>
<evidence type="ECO:0000259" key="3">
    <source>
        <dbReference type="Pfam" id="PF07695"/>
    </source>
</evidence>
<keyword evidence="2" id="KW-0732">Signal</keyword>
<feature type="signal peptide" evidence="2">
    <location>
        <begin position="1"/>
        <end position="23"/>
    </location>
</feature>